<dbReference type="SUPFAM" id="SSF52540">
    <property type="entry name" value="P-loop containing nucleoside triphosphate hydrolases"/>
    <property type="match status" value="1"/>
</dbReference>
<evidence type="ECO:0000259" key="9">
    <source>
        <dbReference type="PROSITE" id="PS51194"/>
    </source>
</evidence>
<dbReference type="InterPro" id="IPR000999">
    <property type="entry name" value="RNase_III_dom"/>
</dbReference>
<evidence type="ECO:0000313" key="12">
    <source>
        <dbReference type="Proteomes" id="UP000217199"/>
    </source>
</evidence>
<dbReference type="GO" id="GO:0003723">
    <property type="term" value="F:RNA binding"/>
    <property type="evidence" value="ECO:0007669"/>
    <property type="project" value="UniProtKB-UniRule"/>
</dbReference>
<dbReference type="CDD" id="cd00593">
    <property type="entry name" value="RIBOc"/>
    <property type="match status" value="2"/>
</dbReference>
<evidence type="ECO:0000256" key="3">
    <source>
        <dbReference type="ARBA" id="ARBA00022801"/>
    </source>
</evidence>
<feature type="compositionally biased region" description="Basic and acidic residues" evidence="7">
    <location>
        <begin position="75"/>
        <end position="85"/>
    </location>
</feature>
<feature type="compositionally biased region" description="Basic residues" evidence="7">
    <location>
        <begin position="19"/>
        <end position="34"/>
    </location>
</feature>
<keyword evidence="5" id="KW-0067">ATP-binding</keyword>
<dbReference type="Gene3D" id="3.30.160.380">
    <property type="entry name" value="Dicer dimerisation domain"/>
    <property type="match status" value="1"/>
</dbReference>
<dbReference type="GO" id="GO:0004386">
    <property type="term" value="F:helicase activity"/>
    <property type="evidence" value="ECO:0007669"/>
    <property type="project" value="UniProtKB-KW"/>
</dbReference>
<evidence type="ECO:0000256" key="4">
    <source>
        <dbReference type="ARBA" id="ARBA00022806"/>
    </source>
</evidence>
<feature type="domain" description="RNase III" evidence="8">
    <location>
        <begin position="1347"/>
        <end position="1503"/>
    </location>
</feature>
<reference evidence="11 12" key="1">
    <citation type="journal article" date="2017" name="Mol. Ecol.">
        <title>Comparative and population genomic landscape of Phellinus noxius: A hypervariable fungus causing root rot in trees.</title>
        <authorList>
            <person name="Chung C.L."/>
            <person name="Lee T.J."/>
            <person name="Akiba M."/>
            <person name="Lee H.H."/>
            <person name="Kuo T.H."/>
            <person name="Liu D."/>
            <person name="Ke H.M."/>
            <person name="Yokoi T."/>
            <person name="Roa M.B."/>
            <person name="Lu M.J."/>
            <person name="Chang Y.Y."/>
            <person name="Ann P.J."/>
            <person name="Tsai J.N."/>
            <person name="Chen C.Y."/>
            <person name="Tzean S.S."/>
            <person name="Ota Y."/>
            <person name="Hattori T."/>
            <person name="Sahashi N."/>
            <person name="Liou R.F."/>
            <person name="Kikuchi T."/>
            <person name="Tsai I.J."/>
        </authorList>
    </citation>
    <scope>NUCLEOTIDE SEQUENCE [LARGE SCALE GENOMIC DNA]</scope>
    <source>
        <strain evidence="11 12">FFPRI411160</strain>
    </source>
</reference>
<proteinExistence type="predicted"/>
<feature type="region of interest" description="Disordered" evidence="7">
    <location>
        <begin position="616"/>
        <end position="636"/>
    </location>
</feature>
<keyword evidence="6" id="KW-0694">RNA-binding</keyword>
<dbReference type="Pfam" id="PF00271">
    <property type="entry name" value="Helicase_C"/>
    <property type="match status" value="1"/>
</dbReference>
<evidence type="ECO:0000313" key="11">
    <source>
        <dbReference type="EMBL" id="PAV20789.1"/>
    </source>
</evidence>
<keyword evidence="1" id="KW-0677">Repeat</keyword>
<dbReference type="Gene3D" id="3.40.50.300">
    <property type="entry name" value="P-loop containing nucleotide triphosphate hydrolases"/>
    <property type="match status" value="2"/>
</dbReference>
<evidence type="ECO:0000256" key="2">
    <source>
        <dbReference type="ARBA" id="ARBA00022741"/>
    </source>
</evidence>
<keyword evidence="4" id="KW-0347">Helicase</keyword>
<dbReference type="PROSITE" id="PS50142">
    <property type="entry name" value="RNASE_3_2"/>
    <property type="match status" value="2"/>
</dbReference>
<dbReference type="STRING" id="2282107.A0A286UMM1"/>
<keyword evidence="2" id="KW-0547">Nucleotide-binding</keyword>
<dbReference type="InterPro" id="IPR027417">
    <property type="entry name" value="P-loop_NTPase"/>
</dbReference>
<feature type="domain" description="RNase III" evidence="8">
    <location>
        <begin position="1072"/>
        <end position="1303"/>
    </location>
</feature>
<dbReference type="GO" id="GO:0004525">
    <property type="term" value="F:ribonuclease III activity"/>
    <property type="evidence" value="ECO:0007669"/>
    <property type="project" value="InterPro"/>
</dbReference>
<keyword evidence="3" id="KW-0378">Hydrolase</keyword>
<dbReference type="GO" id="GO:0005524">
    <property type="term" value="F:ATP binding"/>
    <property type="evidence" value="ECO:0007669"/>
    <property type="project" value="UniProtKB-KW"/>
</dbReference>
<dbReference type="InterPro" id="IPR038248">
    <property type="entry name" value="Dicer_dimer_sf"/>
</dbReference>
<dbReference type="GO" id="GO:0006396">
    <property type="term" value="P:RNA processing"/>
    <property type="evidence" value="ECO:0007669"/>
    <property type="project" value="InterPro"/>
</dbReference>
<feature type="region of interest" description="Disordered" evidence="7">
    <location>
        <begin position="13"/>
        <end position="85"/>
    </location>
</feature>
<dbReference type="Proteomes" id="UP000217199">
    <property type="component" value="Unassembled WGS sequence"/>
</dbReference>
<feature type="region of interest" description="Disordered" evidence="7">
    <location>
        <begin position="1223"/>
        <end position="1269"/>
    </location>
</feature>
<sequence>MLLKKWKQAWKKEDGFGHKGSRHHDRSHHNHNVRRKSELSSTTSEYYNNERPYPRFSTKATRTFDDVDNDDPSEDASRPTKRQKVEDAIRSHLPEIMDIDNINEDVEPTPEEVENFIKSLLVQAKVENTLAILEPESQKIKVSCDLLSWACNNERDRPSESRRKRCALLIVDDVATANARSIQLVDFIEAPVGLYTTSEHSTSMRSWSDLVGKNDVIIVTANLLHESLAQNSLSLSQIHYIVFDDVLTVKDHEAHPIRQIMMFYHIVDRANRPKVSGFIVPPDNSKLVFDTSLLKLEHVLDSRYYGINDITRESILSLPEKPMELVVYYDPQVQIIETPLLKRLQQLDSHKVAFRSYFRNAKHALVEIGACACDLLWRRALKEMDDESACDAPVYEEEDELPDGSEAAIRKVKSNIRETIRNWSFAMPKLDQSARGFNVTPKFAKLLQILQSCRPQGDTFRGIIFVQKRSLAYILTDLLRNLGDQISFLRPMHLVGHKLSSDPSNQEEILEAFKNGVFNLLVATKYAEDLDICPVSIVIRFDLFESQTSYAFCRARARGQECHLIHMAERGSDVHRRILSQITQMDSKLERWVQRVSLSPNGSLPPCRLQEALDPYRSDSDDEEEGKGDYLQDPTTNGRIYVQDATKVVYRFVSQLQLKSTDGDSEEVKPLFEFEELQGDPTSKSMYICTVILPENAPFHRASGKPCASKAYARRSACYQTCLELYNRGVLDYRLFPRPPLPSTRPQRAAYISTQMVEELSDREEEESYLPAKTQHGQGRVPGVRPYPRKQPDYWRNSLQILRDRVYPTIVVPILDPFVANPAPMTIFVNGIAGKIHFKRAESFEADKERLDDLHRYTIRVVRTVTNKPFVCAFEKIAYFLAPLPRDFKIDLSDDGKDDGQRWVFPSVVEHIPWDQVKIAATKAVINLNTQDLQTLIKDTEDGMIQDRWAEFTRRYFCVQMRPDLTPLSKPEDSLREKDHENLLAYCIERKKAGFQELQNINQPIIEVSICPVVHGHLNPLSKPYSENPTSKQNTAKYLIPELCAKCTLPASIYRTGSLLPSIISKMDDVLLIKELNAKFFDHSISEGFLHAAVTSPAATAEFDYERLELLGDGYLKYLSSIYLFVTFPTLPEGALHVSRQRIISNRSLLRNANRCGLPQYVQSKPFSAKTWAPPNFFIYRPPRVRKTRIRLKKPEEGEVVEGDINLEEKLIEEPRKTELKGVGDIKIPNEAELDNLENQDREGSPMDEDDNNEYDCQPENGTTPKKNKRKILKEDHGIQWLGDKSVADVAEAIIGAAYVTGGREIALKATKALNVPVPHIDRWSDFGRKMLAPPPEVTASVRPGTIKAVEKIIGHEFQHPHLLAQALTHSSFQGHEMTCYERLEFIGDAILDFLVIRHIFDRDKTLSPGALTILKAAMVSNSALAAICVWSGLHEHLLFESLGLELNIHSYIRILIEKQETEVREAAREGRRLGQYWVDIEPPKALSDVIESILGALYVSDSFSPVGAETFYDRVLAPFYNQFITLDSLSHHPTKVLFEYFQSQGCQNFELQKQLIRTERKHSQQYESKIIIHDIVLSKALDITAATSARKASDMALNVIQKDPQFMARTCGCREQTNAKRAERKAQKAAAATKGAEEAEEQMVESVLMDIETLY</sequence>
<dbReference type="PROSITE" id="PS51194">
    <property type="entry name" value="HELICASE_CTER"/>
    <property type="match status" value="1"/>
</dbReference>
<protein>
    <submittedName>
        <fullName evidence="11">Ribonuclease III</fullName>
    </submittedName>
</protein>
<dbReference type="SMART" id="SM00535">
    <property type="entry name" value="RIBOc"/>
    <property type="match status" value="2"/>
</dbReference>
<evidence type="ECO:0000259" key="8">
    <source>
        <dbReference type="PROSITE" id="PS50142"/>
    </source>
</evidence>
<evidence type="ECO:0000259" key="10">
    <source>
        <dbReference type="PROSITE" id="PS51327"/>
    </source>
</evidence>
<evidence type="ECO:0000256" key="7">
    <source>
        <dbReference type="SAM" id="MobiDB-lite"/>
    </source>
</evidence>
<organism evidence="11 12">
    <name type="scientific">Pyrrhoderma noxium</name>
    <dbReference type="NCBI Taxonomy" id="2282107"/>
    <lineage>
        <taxon>Eukaryota</taxon>
        <taxon>Fungi</taxon>
        <taxon>Dikarya</taxon>
        <taxon>Basidiomycota</taxon>
        <taxon>Agaricomycotina</taxon>
        <taxon>Agaricomycetes</taxon>
        <taxon>Hymenochaetales</taxon>
        <taxon>Hymenochaetaceae</taxon>
        <taxon>Pyrrhoderma</taxon>
    </lineage>
</organism>
<dbReference type="Pfam" id="PF03368">
    <property type="entry name" value="Dicer_dimer"/>
    <property type="match status" value="1"/>
</dbReference>
<dbReference type="Gene3D" id="1.10.1520.10">
    <property type="entry name" value="Ribonuclease III domain"/>
    <property type="match status" value="2"/>
</dbReference>
<accession>A0A286UMM1</accession>
<evidence type="ECO:0000256" key="5">
    <source>
        <dbReference type="ARBA" id="ARBA00022840"/>
    </source>
</evidence>
<dbReference type="OrthoDB" id="416741at2759"/>
<dbReference type="Pfam" id="PF00636">
    <property type="entry name" value="Ribonuclease_3"/>
    <property type="match status" value="2"/>
</dbReference>
<feature type="domain" description="Dicer dsRNA-binding fold" evidence="10">
    <location>
        <begin position="645"/>
        <end position="745"/>
    </location>
</feature>
<dbReference type="InterPro" id="IPR036389">
    <property type="entry name" value="RNase_III_sf"/>
</dbReference>
<dbReference type="PANTHER" id="PTHR14950">
    <property type="entry name" value="DICER-RELATED"/>
    <property type="match status" value="1"/>
</dbReference>
<dbReference type="InterPro" id="IPR005034">
    <property type="entry name" value="Dicer_dimerisation"/>
</dbReference>
<dbReference type="PANTHER" id="PTHR14950:SF37">
    <property type="entry name" value="ENDORIBONUCLEASE DICER"/>
    <property type="match status" value="1"/>
</dbReference>
<feature type="domain" description="Helicase C-terminal" evidence="9">
    <location>
        <begin position="445"/>
        <end position="597"/>
    </location>
</feature>
<dbReference type="InterPro" id="IPR001650">
    <property type="entry name" value="Helicase_C-like"/>
</dbReference>
<dbReference type="EMBL" id="NBII01000003">
    <property type="protein sequence ID" value="PAV20789.1"/>
    <property type="molecule type" value="Genomic_DNA"/>
</dbReference>
<name>A0A286UMM1_9AGAM</name>
<dbReference type="PROSITE" id="PS51327">
    <property type="entry name" value="DICER_DSRBF"/>
    <property type="match status" value="1"/>
</dbReference>
<comment type="caution">
    <text evidence="11">The sequence shown here is derived from an EMBL/GenBank/DDBJ whole genome shotgun (WGS) entry which is preliminary data.</text>
</comment>
<dbReference type="SUPFAM" id="SSF69065">
    <property type="entry name" value="RNase III domain-like"/>
    <property type="match status" value="2"/>
</dbReference>
<evidence type="ECO:0000256" key="1">
    <source>
        <dbReference type="ARBA" id="ARBA00022737"/>
    </source>
</evidence>
<dbReference type="GO" id="GO:0031047">
    <property type="term" value="P:regulatory ncRNA-mediated gene silencing"/>
    <property type="evidence" value="ECO:0007669"/>
    <property type="project" value="UniProtKB-ARBA"/>
</dbReference>
<evidence type="ECO:0000256" key="6">
    <source>
        <dbReference type="PROSITE-ProRule" id="PRU00657"/>
    </source>
</evidence>
<gene>
    <name evidence="11" type="ORF">PNOK_0341600</name>
</gene>
<keyword evidence="12" id="KW-1185">Reference proteome</keyword>
<dbReference type="InParanoid" id="A0A286UMM1"/>